<proteinExistence type="predicted"/>
<evidence type="ECO:0000313" key="2">
    <source>
        <dbReference type="Proteomes" id="UP000034392"/>
    </source>
</evidence>
<protein>
    <submittedName>
        <fullName evidence="1">Uncharacterized protein</fullName>
    </submittedName>
</protein>
<dbReference type="OrthoDB" id="7596944at2"/>
<dbReference type="KEGG" id="aay:WYH_01705"/>
<organism evidence="1 2">
    <name type="scientific">Croceibacterium atlanticum</name>
    <dbReference type="NCBI Taxonomy" id="1267766"/>
    <lineage>
        <taxon>Bacteria</taxon>
        <taxon>Pseudomonadati</taxon>
        <taxon>Pseudomonadota</taxon>
        <taxon>Alphaproteobacteria</taxon>
        <taxon>Sphingomonadales</taxon>
        <taxon>Erythrobacteraceae</taxon>
        <taxon>Croceibacterium</taxon>
    </lineage>
</organism>
<reference evidence="1" key="1">
    <citation type="submission" date="2015-05" db="EMBL/GenBank/DDBJ databases">
        <title>The complete genome of Altererythrobacter atlanticus strain 26DY36.</title>
        <authorList>
            <person name="Wu Y.-H."/>
            <person name="Cheng H."/>
            <person name="Wu X.-W."/>
        </authorList>
    </citation>
    <scope>NUCLEOTIDE SEQUENCE [LARGE SCALE GENOMIC DNA]</scope>
    <source>
        <strain evidence="1">26DY36</strain>
    </source>
</reference>
<dbReference type="EMBL" id="CP011452">
    <property type="protein sequence ID" value="AKH42741.1"/>
    <property type="molecule type" value="Genomic_DNA"/>
</dbReference>
<gene>
    <name evidence="1" type="ORF">WYH_01705</name>
</gene>
<name>A0A0F7KU89_9SPHN</name>
<keyword evidence="2" id="KW-1185">Reference proteome</keyword>
<dbReference type="AlphaFoldDB" id="A0A0F7KU89"/>
<dbReference type="RefSeq" id="WP_046903480.1">
    <property type="nucleotide sequence ID" value="NZ_CP011452.2"/>
</dbReference>
<accession>A0A0F7KU89</accession>
<evidence type="ECO:0000313" key="1">
    <source>
        <dbReference type="EMBL" id="AKH42741.1"/>
    </source>
</evidence>
<sequence>MNLVTLKRPVMGEPLLPQRAHRTRSRLGALVEACGVSVRGGEPLDEQLNQGVVTSLAANLALAATSCDRPLLYPECELMAQITGMDLILLRFDALHGASFDVLLNEASEWLNHYVAWRLGLSSLWLIPCAGSGPYFRLSSDGLEPCELPPFETGYQRYAGIMRAAEKPSFEGGY</sequence>
<dbReference type="Proteomes" id="UP000034392">
    <property type="component" value="Chromosome"/>
</dbReference>
<dbReference type="PATRIC" id="fig|1267766.3.peg.1721"/>